<dbReference type="PANTHER" id="PTHR37950">
    <property type="entry name" value="4-HYDROXYPHENYLACETATE CATABOLISM PROTEIN"/>
    <property type="match status" value="1"/>
</dbReference>
<organism evidence="1">
    <name type="scientific">Lysobacter firmicutimachus</name>
    <dbReference type="NCBI Taxonomy" id="1792846"/>
    <lineage>
        <taxon>Bacteria</taxon>
        <taxon>Pseudomonadati</taxon>
        <taxon>Pseudomonadota</taxon>
        <taxon>Gammaproteobacteria</taxon>
        <taxon>Lysobacterales</taxon>
        <taxon>Lysobacteraceae</taxon>
        <taxon>Lysobacter</taxon>
    </lineage>
</organism>
<sequence length="124" mass="13308">MPHLTLHYTANLAGFDADAALAAINRVLADSGHFDEVSIKSRALRLDHYRIGTADAGRGFVHVQLKILPGRDAAVRAALSQAVLDALRTLLPASAGATEFQLCVEVDEIVADVYRKHVLAPDPL</sequence>
<accession>A0AAU8MT77</accession>
<name>A0AAU8MT77_9GAMM</name>
<dbReference type="CDD" id="cd00580">
    <property type="entry name" value="CHMI"/>
    <property type="match status" value="1"/>
</dbReference>
<protein>
    <submittedName>
        <fullName evidence="1">5-carboxymethyl-2-hydroxymuconate Delta-isomerase</fullName>
    </submittedName>
</protein>
<dbReference type="GO" id="GO:0008704">
    <property type="term" value="F:5-carboxymethyl-2-hydroxymuconate delta-isomerase activity"/>
    <property type="evidence" value="ECO:0007669"/>
    <property type="project" value="InterPro"/>
</dbReference>
<proteinExistence type="predicted"/>
<dbReference type="PANTHER" id="PTHR37950:SF1">
    <property type="entry name" value="4-HYDROXYPHENYLACETATE CATABOLISM PROTEIN"/>
    <property type="match status" value="1"/>
</dbReference>
<evidence type="ECO:0000313" key="1">
    <source>
        <dbReference type="EMBL" id="XCO74327.1"/>
    </source>
</evidence>
<dbReference type="RefSeq" id="WP_363797178.1">
    <property type="nucleotide sequence ID" value="NZ_CP159925.1"/>
</dbReference>
<gene>
    <name evidence="1" type="ORF">ABU614_18380</name>
</gene>
<dbReference type="InterPro" id="IPR014347">
    <property type="entry name" value="Tautomerase/MIF_sf"/>
</dbReference>
<dbReference type="InterPro" id="IPR004220">
    <property type="entry name" value="5-COMe_2-OHmuconate_Isoase"/>
</dbReference>
<dbReference type="Gene3D" id="3.30.429.10">
    <property type="entry name" value="Macrophage Migration Inhibitory Factor"/>
    <property type="match status" value="1"/>
</dbReference>
<reference evidence="1" key="1">
    <citation type="submission" date="2024-06" db="EMBL/GenBank/DDBJ databases">
        <authorList>
            <person name="Li S."/>
        </authorList>
    </citation>
    <scope>NUCLEOTIDE SEQUENCE</scope>
    <source>
        <strain evidence="1">SR10</strain>
    </source>
</reference>
<dbReference type="AlphaFoldDB" id="A0AAU8MT77"/>
<dbReference type="Pfam" id="PF02962">
    <property type="entry name" value="CHMI"/>
    <property type="match status" value="1"/>
</dbReference>
<dbReference type="SUPFAM" id="SSF55331">
    <property type="entry name" value="Tautomerase/MIF"/>
    <property type="match status" value="1"/>
</dbReference>
<dbReference type="EMBL" id="CP159925">
    <property type="protein sequence ID" value="XCO74327.1"/>
    <property type="molecule type" value="Genomic_DNA"/>
</dbReference>